<evidence type="ECO:0000256" key="6">
    <source>
        <dbReference type="ARBA" id="ARBA00022692"/>
    </source>
</evidence>
<dbReference type="InterPro" id="IPR036097">
    <property type="entry name" value="HisK_dim/P_sf"/>
</dbReference>
<evidence type="ECO:0000256" key="14">
    <source>
        <dbReference type="SAM" id="Phobius"/>
    </source>
</evidence>
<keyword evidence="9" id="KW-0067">ATP-binding</keyword>
<dbReference type="SUPFAM" id="SSF47384">
    <property type="entry name" value="Homodimeric domain of signal transducing histidine kinase"/>
    <property type="match status" value="1"/>
</dbReference>
<dbReference type="Pfam" id="PF00512">
    <property type="entry name" value="HisKA"/>
    <property type="match status" value="1"/>
</dbReference>
<evidence type="ECO:0000259" key="15">
    <source>
        <dbReference type="PROSITE" id="PS50109"/>
    </source>
</evidence>
<reference evidence="16 17" key="1">
    <citation type="submission" date="2019-05" db="EMBL/GenBank/DDBJ databases">
        <title>Complete genome sequencing of Anaerostipes rhamnosivorans.</title>
        <authorList>
            <person name="Bui T.P.N."/>
            <person name="de Vos W.M."/>
        </authorList>
    </citation>
    <scope>NUCLEOTIDE SEQUENCE [LARGE SCALE GENOMIC DNA]</scope>
    <source>
        <strain evidence="16 17">1y2</strain>
    </source>
</reference>
<evidence type="ECO:0000256" key="7">
    <source>
        <dbReference type="ARBA" id="ARBA00022741"/>
    </source>
</evidence>
<dbReference type="InterPro" id="IPR036890">
    <property type="entry name" value="HATPase_C_sf"/>
</dbReference>
<dbReference type="EMBL" id="CP040058">
    <property type="protein sequence ID" value="QCP36439.1"/>
    <property type="molecule type" value="Genomic_DNA"/>
</dbReference>
<evidence type="ECO:0000256" key="8">
    <source>
        <dbReference type="ARBA" id="ARBA00022777"/>
    </source>
</evidence>
<dbReference type="PRINTS" id="PR00344">
    <property type="entry name" value="BCTRLSENSOR"/>
</dbReference>
<keyword evidence="13" id="KW-0175">Coiled coil</keyword>
<keyword evidence="11" id="KW-0902">Two-component regulatory system</keyword>
<evidence type="ECO:0000256" key="12">
    <source>
        <dbReference type="ARBA" id="ARBA00023136"/>
    </source>
</evidence>
<feature type="coiled-coil region" evidence="13">
    <location>
        <begin position="127"/>
        <end position="154"/>
    </location>
</feature>
<accession>A0A4P8IMP2</accession>
<feature type="transmembrane region" description="Helical" evidence="14">
    <location>
        <begin position="20"/>
        <end position="42"/>
    </location>
</feature>
<keyword evidence="5 16" id="KW-0808">Transferase</keyword>
<dbReference type="SMART" id="SM00388">
    <property type="entry name" value="HisKA"/>
    <property type="match status" value="1"/>
</dbReference>
<dbReference type="EC" id="2.7.13.3" evidence="3"/>
<keyword evidence="4" id="KW-0597">Phosphoprotein</keyword>
<dbReference type="InterPro" id="IPR003661">
    <property type="entry name" value="HisK_dim/P_dom"/>
</dbReference>
<evidence type="ECO:0000256" key="5">
    <source>
        <dbReference type="ARBA" id="ARBA00022679"/>
    </source>
</evidence>
<keyword evidence="8 16" id="KW-0418">Kinase</keyword>
<evidence type="ECO:0000256" key="10">
    <source>
        <dbReference type="ARBA" id="ARBA00022989"/>
    </source>
</evidence>
<evidence type="ECO:0000256" key="9">
    <source>
        <dbReference type="ARBA" id="ARBA00022840"/>
    </source>
</evidence>
<feature type="domain" description="Histidine kinase" evidence="15">
    <location>
        <begin position="161"/>
        <end position="377"/>
    </location>
</feature>
<evidence type="ECO:0000256" key="4">
    <source>
        <dbReference type="ARBA" id="ARBA00022553"/>
    </source>
</evidence>
<evidence type="ECO:0000313" key="17">
    <source>
        <dbReference type="Proteomes" id="UP000298653"/>
    </source>
</evidence>
<dbReference type="Proteomes" id="UP000298653">
    <property type="component" value="Chromosome"/>
</dbReference>
<evidence type="ECO:0000256" key="11">
    <source>
        <dbReference type="ARBA" id="ARBA00023012"/>
    </source>
</evidence>
<feature type="transmembrane region" description="Helical" evidence="14">
    <location>
        <begin position="78"/>
        <end position="96"/>
    </location>
</feature>
<dbReference type="FunFam" id="3.30.565.10:FF:000013">
    <property type="entry name" value="Two-component sensor histidine kinase"/>
    <property type="match status" value="1"/>
</dbReference>
<keyword evidence="6 14" id="KW-0812">Transmembrane</keyword>
<dbReference type="PANTHER" id="PTHR45453">
    <property type="entry name" value="PHOSPHATE REGULON SENSOR PROTEIN PHOR"/>
    <property type="match status" value="1"/>
</dbReference>
<evidence type="ECO:0000313" key="16">
    <source>
        <dbReference type="EMBL" id="QCP36439.1"/>
    </source>
</evidence>
<dbReference type="PANTHER" id="PTHR45453:SF1">
    <property type="entry name" value="PHOSPHATE REGULON SENSOR PROTEIN PHOR"/>
    <property type="match status" value="1"/>
</dbReference>
<dbReference type="RefSeq" id="WP_301906548.1">
    <property type="nucleotide sequence ID" value="NZ_CP040058.1"/>
</dbReference>
<organism evidence="16 17">
    <name type="scientific">Anaerostipes rhamnosivorans</name>
    <dbReference type="NCBI Taxonomy" id="1229621"/>
    <lineage>
        <taxon>Bacteria</taxon>
        <taxon>Bacillati</taxon>
        <taxon>Bacillota</taxon>
        <taxon>Clostridia</taxon>
        <taxon>Lachnospirales</taxon>
        <taxon>Lachnospiraceae</taxon>
        <taxon>Anaerostipes</taxon>
    </lineage>
</organism>
<dbReference type="GO" id="GO:0005886">
    <property type="term" value="C:plasma membrane"/>
    <property type="evidence" value="ECO:0007669"/>
    <property type="project" value="TreeGrafter"/>
</dbReference>
<name>A0A4P8IMP2_9FIRM</name>
<evidence type="ECO:0000256" key="1">
    <source>
        <dbReference type="ARBA" id="ARBA00000085"/>
    </source>
</evidence>
<dbReference type="KEGG" id="arf:AR1Y2_2985"/>
<dbReference type="PROSITE" id="PS50109">
    <property type="entry name" value="HIS_KIN"/>
    <property type="match status" value="1"/>
</dbReference>
<protein>
    <recommendedName>
        <fullName evidence="3">histidine kinase</fullName>
        <ecNumber evidence="3">2.7.13.3</ecNumber>
    </recommendedName>
</protein>
<dbReference type="InterPro" id="IPR050351">
    <property type="entry name" value="BphY/WalK/GraS-like"/>
</dbReference>
<dbReference type="GO" id="GO:0016036">
    <property type="term" value="P:cellular response to phosphate starvation"/>
    <property type="evidence" value="ECO:0007669"/>
    <property type="project" value="TreeGrafter"/>
</dbReference>
<dbReference type="SMART" id="SM00387">
    <property type="entry name" value="HATPase_c"/>
    <property type="match status" value="1"/>
</dbReference>
<comment type="catalytic activity">
    <reaction evidence="1">
        <text>ATP + protein L-histidine = ADP + protein N-phospho-L-histidine.</text>
        <dbReference type="EC" id="2.7.13.3"/>
    </reaction>
</comment>
<dbReference type="InterPro" id="IPR005467">
    <property type="entry name" value="His_kinase_dom"/>
</dbReference>
<dbReference type="InterPro" id="IPR004358">
    <property type="entry name" value="Sig_transdc_His_kin-like_C"/>
</dbReference>
<dbReference type="Pfam" id="PF02518">
    <property type="entry name" value="HATPase_c"/>
    <property type="match status" value="1"/>
</dbReference>
<gene>
    <name evidence="16" type="ORF">AR1Y2_2985</name>
</gene>
<dbReference type="SUPFAM" id="SSF55874">
    <property type="entry name" value="ATPase domain of HSP90 chaperone/DNA topoisomerase II/histidine kinase"/>
    <property type="match status" value="1"/>
</dbReference>
<comment type="subcellular location">
    <subcellularLocation>
        <location evidence="2">Membrane</location>
    </subcellularLocation>
</comment>
<keyword evidence="17" id="KW-1185">Reference proteome</keyword>
<evidence type="ECO:0000256" key="3">
    <source>
        <dbReference type="ARBA" id="ARBA00012438"/>
    </source>
</evidence>
<dbReference type="Gene3D" id="1.10.287.130">
    <property type="match status" value="1"/>
</dbReference>
<dbReference type="AlphaFoldDB" id="A0A4P8IMP2"/>
<dbReference type="GO" id="GO:0000155">
    <property type="term" value="F:phosphorelay sensor kinase activity"/>
    <property type="evidence" value="ECO:0007669"/>
    <property type="project" value="InterPro"/>
</dbReference>
<dbReference type="GO" id="GO:0004721">
    <property type="term" value="F:phosphoprotein phosphatase activity"/>
    <property type="evidence" value="ECO:0007669"/>
    <property type="project" value="TreeGrafter"/>
</dbReference>
<dbReference type="InterPro" id="IPR003594">
    <property type="entry name" value="HATPase_dom"/>
</dbReference>
<dbReference type="Gene3D" id="3.30.565.10">
    <property type="entry name" value="Histidine kinase-like ATPase, C-terminal domain"/>
    <property type="match status" value="1"/>
</dbReference>
<keyword evidence="7" id="KW-0547">Nucleotide-binding</keyword>
<keyword evidence="10 14" id="KW-1133">Transmembrane helix</keyword>
<evidence type="ECO:0000256" key="13">
    <source>
        <dbReference type="SAM" id="Coils"/>
    </source>
</evidence>
<keyword evidence="12 14" id="KW-0472">Membrane</keyword>
<dbReference type="CDD" id="cd00082">
    <property type="entry name" value="HisKA"/>
    <property type="match status" value="1"/>
</dbReference>
<evidence type="ECO:0000256" key="2">
    <source>
        <dbReference type="ARBA" id="ARBA00004370"/>
    </source>
</evidence>
<dbReference type="GO" id="GO:0005524">
    <property type="term" value="F:ATP binding"/>
    <property type="evidence" value="ECO:0007669"/>
    <property type="project" value="UniProtKB-KW"/>
</dbReference>
<proteinExistence type="predicted"/>
<sequence length="381" mass="44124">MRSKWNKYRSLKIRIMLQTLGISLLVGIFGYLFIFVFVDGVLQAPFADSMVRFFEKFGFDNESAIHLYRAIFWDNKTMIISTGFIFLFLCSFYLGMSRFTTYLRQIESGIDMILTDSSDLIELEPELQPMENRLNEIKVNLKEQRRQAQESEQRKNDLVVYLAHDLKTPLTSVIAYLSLLNEAPDMPMEQRAKYTNISLEKAKRLGDLINEFFEITRYNLQNITLEKKTFYLYVLLEQVLDSFEPVFKERGLTCRTEIEDSILINGDPDKLARVFENLLRNGVSYCYLNSAIEVSAVGEGDEAVIRIRNQGKEIPKHKLENLFEKFYRLDEARSTETGGAGLGLAIAREIVELHQGTITANSNKDFTEFIVRLPMEQKEEP</sequence>